<dbReference type="RefSeq" id="WP_250928094.1">
    <property type="nucleotide sequence ID" value="NZ_JAMQBK010000022.1"/>
</dbReference>
<comment type="similarity">
    <text evidence="1 4">Belongs to the 5-formyltetrahydrofolate cyclo-ligase family.</text>
</comment>
<evidence type="ECO:0000313" key="5">
    <source>
        <dbReference type="EMBL" id="MCM2370423.1"/>
    </source>
</evidence>
<dbReference type="SUPFAM" id="SSF100950">
    <property type="entry name" value="NagB/RpiA/CoA transferase-like"/>
    <property type="match status" value="1"/>
</dbReference>
<dbReference type="EMBL" id="JAMQBK010000022">
    <property type="protein sequence ID" value="MCM2370423.1"/>
    <property type="molecule type" value="Genomic_DNA"/>
</dbReference>
<evidence type="ECO:0000256" key="3">
    <source>
        <dbReference type="ARBA" id="ARBA00022840"/>
    </source>
</evidence>
<dbReference type="Pfam" id="PF01812">
    <property type="entry name" value="5-FTHF_cyc-lig"/>
    <property type="match status" value="1"/>
</dbReference>
<dbReference type="PANTHER" id="PTHR23407">
    <property type="entry name" value="ATPASE INHIBITOR/5-FORMYLTETRAHYDROFOLATE CYCLO-LIGASE"/>
    <property type="match status" value="1"/>
</dbReference>
<dbReference type="EC" id="6.3.3.2" evidence="4"/>
<dbReference type="Proteomes" id="UP001202961">
    <property type="component" value="Unassembled WGS sequence"/>
</dbReference>
<proteinExistence type="inferred from homology"/>
<comment type="caution">
    <text evidence="5">The sequence shown here is derived from an EMBL/GenBank/DDBJ whole genome shotgun (WGS) entry which is preliminary data.</text>
</comment>
<keyword evidence="3 4" id="KW-0067">ATP-binding</keyword>
<dbReference type="InterPro" id="IPR002698">
    <property type="entry name" value="FTHF_cligase"/>
</dbReference>
<evidence type="ECO:0000256" key="1">
    <source>
        <dbReference type="ARBA" id="ARBA00010638"/>
    </source>
</evidence>
<organism evidence="5 6">
    <name type="scientific">Aporhodopirellula aestuarii</name>
    <dbReference type="NCBI Taxonomy" id="2950107"/>
    <lineage>
        <taxon>Bacteria</taxon>
        <taxon>Pseudomonadati</taxon>
        <taxon>Planctomycetota</taxon>
        <taxon>Planctomycetia</taxon>
        <taxon>Pirellulales</taxon>
        <taxon>Pirellulaceae</taxon>
        <taxon>Aporhodopirellula</taxon>
    </lineage>
</organism>
<evidence type="ECO:0000256" key="2">
    <source>
        <dbReference type="ARBA" id="ARBA00022741"/>
    </source>
</evidence>
<comment type="catalytic activity">
    <reaction evidence="4">
        <text>(6S)-5-formyl-5,6,7,8-tetrahydrofolate + ATP = (6R)-5,10-methenyltetrahydrofolate + ADP + phosphate</text>
        <dbReference type="Rhea" id="RHEA:10488"/>
        <dbReference type="ChEBI" id="CHEBI:30616"/>
        <dbReference type="ChEBI" id="CHEBI:43474"/>
        <dbReference type="ChEBI" id="CHEBI:57455"/>
        <dbReference type="ChEBI" id="CHEBI:57457"/>
        <dbReference type="ChEBI" id="CHEBI:456216"/>
        <dbReference type="EC" id="6.3.3.2"/>
    </reaction>
</comment>
<name>A0ABT0U0L0_9BACT</name>
<protein>
    <recommendedName>
        <fullName evidence="4">5-formyltetrahydrofolate cyclo-ligase</fullName>
        <ecNumber evidence="4">6.3.3.2</ecNumber>
    </recommendedName>
</protein>
<gene>
    <name evidence="5" type="ORF">NB063_07270</name>
</gene>
<dbReference type="GO" id="GO:0030272">
    <property type="term" value="F:5-formyltetrahydrofolate cyclo-ligase activity"/>
    <property type="evidence" value="ECO:0007669"/>
    <property type="project" value="UniProtKB-EC"/>
</dbReference>
<evidence type="ECO:0000256" key="4">
    <source>
        <dbReference type="RuleBase" id="RU361279"/>
    </source>
</evidence>
<keyword evidence="6" id="KW-1185">Reference proteome</keyword>
<keyword evidence="4" id="KW-0460">Magnesium</keyword>
<keyword evidence="2 4" id="KW-0547">Nucleotide-binding</keyword>
<reference evidence="5 6" key="1">
    <citation type="journal article" date="2022" name="Syst. Appl. Microbiol.">
        <title>Rhodopirellula aestuarii sp. nov., a novel member of the genus Rhodopirellula isolated from brackish sediments collected in the Tagus River estuary, Portugal.</title>
        <authorList>
            <person name="Vitorino I.R."/>
            <person name="Klimek D."/>
            <person name="Calusinska M."/>
            <person name="Lobo-da-Cunha A."/>
            <person name="Vasconcelos V."/>
            <person name="Lage O.M."/>
        </authorList>
    </citation>
    <scope>NUCLEOTIDE SEQUENCE [LARGE SCALE GENOMIC DNA]</scope>
    <source>
        <strain evidence="5 6">ICT_H3.1</strain>
    </source>
</reference>
<sequence length="205" mass="23255">MASSLTEHDESGRLKREIRRAAHAARRVQPHKDRVSKQITDAVVDLAIYRHADCVMWYVDVRDEVRTRQVLADQIASGKQIVVPYCVDDQLELFRLESMEELVEGMYGVLEPKAELRGRPDKVASVDQLRLILVPGVAFDREGGRLGHGKGYYDRLLQNVRPDTLLVSLAFECQVFDKIPMQPHDVPMDLVVTQCKVYEGRGRGG</sequence>
<dbReference type="PIRSF" id="PIRSF006806">
    <property type="entry name" value="FTHF_cligase"/>
    <property type="match status" value="1"/>
</dbReference>
<dbReference type="InterPro" id="IPR037171">
    <property type="entry name" value="NagB/RpiA_transferase-like"/>
</dbReference>
<dbReference type="PANTHER" id="PTHR23407:SF1">
    <property type="entry name" value="5-FORMYLTETRAHYDROFOLATE CYCLO-LIGASE"/>
    <property type="match status" value="1"/>
</dbReference>
<accession>A0ABT0U0L0</accession>
<comment type="cofactor">
    <cofactor evidence="4">
        <name>Mg(2+)</name>
        <dbReference type="ChEBI" id="CHEBI:18420"/>
    </cofactor>
</comment>
<keyword evidence="5" id="KW-0436">Ligase</keyword>
<dbReference type="InterPro" id="IPR024185">
    <property type="entry name" value="FTHF_cligase-like_sf"/>
</dbReference>
<dbReference type="Gene3D" id="3.40.50.10420">
    <property type="entry name" value="NagB/RpiA/CoA transferase-like"/>
    <property type="match status" value="1"/>
</dbReference>
<keyword evidence="4" id="KW-0479">Metal-binding</keyword>
<evidence type="ECO:0000313" key="6">
    <source>
        <dbReference type="Proteomes" id="UP001202961"/>
    </source>
</evidence>
<dbReference type="NCBIfam" id="TIGR02727">
    <property type="entry name" value="MTHFS_bact"/>
    <property type="match status" value="1"/>
</dbReference>